<name>A0A1I6HRC6_9FIRM</name>
<evidence type="ECO:0000313" key="2">
    <source>
        <dbReference type="EMBL" id="SFR56999.1"/>
    </source>
</evidence>
<organism evidence="2 3">
    <name type="scientific">Anaeromicropila populeti</name>
    <dbReference type="NCBI Taxonomy" id="37658"/>
    <lineage>
        <taxon>Bacteria</taxon>
        <taxon>Bacillati</taxon>
        <taxon>Bacillota</taxon>
        <taxon>Clostridia</taxon>
        <taxon>Lachnospirales</taxon>
        <taxon>Lachnospiraceae</taxon>
        <taxon>Anaeromicropila</taxon>
    </lineage>
</organism>
<keyword evidence="1" id="KW-0472">Membrane</keyword>
<proteinExistence type="predicted"/>
<gene>
    <name evidence="2" type="ORF">SAMN05661086_00190</name>
</gene>
<keyword evidence="3" id="KW-1185">Reference proteome</keyword>
<dbReference type="OrthoDB" id="137965at2"/>
<feature type="transmembrane region" description="Helical" evidence="1">
    <location>
        <begin position="329"/>
        <end position="350"/>
    </location>
</feature>
<feature type="transmembrane region" description="Helical" evidence="1">
    <location>
        <begin position="362"/>
        <end position="379"/>
    </location>
</feature>
<evidence type="ECO:0000313" key="3">
    <source>
        <dbReference type="Proteomes" id="UP000199659"/>
    </source>
</evidence>
<dbReference type="EMBL" id="FOYZ01000001">
    <property type="protein sequence ID" value="SFR56999.1"/>
    <property type="molecule type" value="Genomic_DNA"/>
</dbReference>
<dbReference type="STRING" id="37658.SAMN05661086_00190"/>
<sequence length="770" mass="88256">MTRKDRRKAACCFVRVGILLLSMVLLGVSRNETIQISAKNKAEFQMKVTYGLAGTVKHGRFANVHCEVTTELETFQGYLQVIIPIGSGASNEMYQKEIILSRQVTKSINIVVPTDGFYKTYKVCIQDQDGNIMYSHEYEIQMISGTKAVFMGIISDEYESMDQLCQGEMEQFPLEISKFPEEERGLSALDIIYMEKFDLDQLSHKMCSIIVEWVEDGGTLVLGLDCKNENGYFENYLINGKVVGDVWDEDLFYRFDVKSGTILRCIDREDFNVSDSNEEFVTVFLEGILDNLSQIKKNQLRNEDYDITSEDMYFVNSLNTVKKEYMPKLVVFMGVYLIYIVCIGPVLYLVLNRRDKKRMMWIMVYVLSVFFTGIIYLMSTKTRISQPILDFISIYEYSLGDDTVKEDTFIRFLQPFQGKTEYTIDGDYQVTSRDDVFNYYYEPVELDSDAFYKTGITLGEGTTTVDINSTGRFQSNFIKASTVHNMEGEISCQLFYKNLNLSGTITNNLGYNLTNVCLYTNLTVVNIGDFFDGTSVDIADKNKYFPFVERTAPYDNTGGIDVFEEISGGSPYVLTQDAEAVQRYTVLENYVFDRRIESDGLLIGFMKVDKKLGFMGDEQTTRSGIQAVIIPLKQVEATYQGERIIPDIEKYLNDLEGECYPFGNYMESDQVLAEYQFPSDVKVSSILYLEELNQMQNGDDDLQFQGTISAWNWKLQEYVNLYQNGEVLSLEDIEDYFDAENKVYLYYQLDNTVDNSLATLPIISATCEVK</sequence>
<dbReference type="RefSeq" id="WP_092558820.1">
    <property type="nucleotide sequence ID" value="NZ_FOYZ01000001.1"/>
</dbReference>
<accession>A0A1I6HRC6</accession>
<dbReference type="AlphaFoldDB" id="A0A1I6HRC6"/>
<keyword evidence="1" id="KW-0812">Transmembrane</keyword>
<dbReference type="Proteomes" id="UP000199659">
    <property type="component" value="Unassembled WGS sequence"/>
</dbReference>
<reference evidence="2 3" key="1">
    <citation type="submission" date="2016-10" db="EMBL/GenBank/DDBJ databases">
        <authorList>
            <person name="de Groot N.N."/>
        </authorList>
    </citation>
    <scope>NUCLEOTIDE SEQUENCE [LARGE SCALE GENOMIC DNA]</scope>
    <source>
        <strain evidence="2 3">743A</strain>
    </source>
</reference>
<keyword evidence="1" id="KW-1133">Transmembrane helix</keyword>
<evidence type="ECO:0000256" key="1">
    <source>
        <dbReference type="SAM" id="Phobius"/>
    </source>
</evidence>
<protein>
    <submittedName>
        <fullName evidence="2">Uncharacterized protein</fullName>
    </submittedName>
</protein>